<dbReference type="PANTHER" id="PTHR11206">
    <property type="entry name" value="MULTIDRUG RESISTANCE PROTEIN"/>
    <property type="match status" value="1"/>
</dbReference>
<protein>
    <submittedName>
        <fullName evidence="3">Mate efflux family protein dtx1</fullName>
    </submittedName>
</protein>
<feature type="transmembrane region" description="Helical" evidence="2">
    <location>
        <begin position="65"/>
        <end position="86"/>
    </location>
</feature>
<sequence length="261" mass="28832">MEEGLLSKERLGEGRVGWREIGVEMKRLGYLAGPMMAVTLSFYLLQVISLTMVGHLSELSLSSTAIAFSLSGVTGFIILLGMASALETISGQAFGAKQYEKIGTQTYTAIFCLIIVCIPLSILWIYMGHVLVFVGQDPQISNEAEKFMTWLIPALFGYATLQPLIRYYQMQTMVFPMLVSSIVTLSFHVLVCWALVYKAGFGNLGGAVAMGISMWLNVTILSVYMICSCKCAKTRAPISMKVFEGIMEFFRFAIPSAVMIW</sequence>
<feature type="transmembrane region" description="Helical" evidence="2">
    <location>
        <begin position="208"/>
        <end position="227"/>
    </location>
</feature>
<keyword evidence="2" id="KW-0472">Membrane</keyword>
<feature type="transmembrane region" description="Helical" evidence="2">
    <location>
        <begin position="177"/>
        <end position="196"/>
    </location>
</feature>
<gene>
    <name evidence="3" type="ORF">PHJA_002653500</name>
</gene>
<dbReference type="OrthoDB" id="2126698at2759"/>
<keyword evidence="2" id="KW-1133">Transmembrane helix</keyword>
<keyword evidence="4" id="KW-1185">Reference proteome</keyword>
<keyword evidence="2" id="KW-0812">Transmembrane</keyword>
<dbReference type="GO" id="GO:0042910">
    <property type="term" value="F:xenobiotic transmembrane transporter activity"/>
    <property type="evidence" value="ECO:0007669"/>
    <property type="project" value="InterPro"/>
</dbReference>
<dbReference type="Pfam" id="PF01554">
    <property type="entry name" value="MatE"/>
    <property type="match status" value="1"/>
</dbReference>
<accession>A0A830DAA0</accession>
<evidence type="ECO:0000313" key="4">
    <source>
        <dbReference type="Proteomes" id="UP000653305"/>
    </source>
</evidence>
<dbReference type="EMBL" id="BMAC01001014">
    <property type="protein sequence ID" value="GFQ05094.1"/>
    <property type="molecule type" value="Genomic_DNA"/>
</dbReference>
<dbReference type="AlphaFoldDB" id="A0A830DAA0"/>
<evidence type="ECO:0000313" key="3">
    <source>
        <dbReference type="EMBL" id="GFQ05094.1"/>
    </source>
</evidence>
<dbReference type="InterPro" id="IPR002528">
    <property type="entry name" value="MATE_fam"/>
</dbReference>
<dbReference type="GO" id="GO:0016020">
    <property type="term" value="C:membrane"/>
    <property type="evidence" value="ECO:0007669"/>
    <property type="project" value="InterPro"/>
</dbReference>
<name>A0A830DAA0_9LAMI</name>
<evidence type="ECO:0000256" key="2">
    <source>
        <dbReference type="SAM" id="Phobius"/>
    </source>
</evidence>
<proteinExistence type="inferred from homology"/>
<feature type="transmembrane region" description="Helical" evidence="2">
    <location>
        <begin position="107"/>
        <end position="127"/>
    </location>
</feature>
<comment type="caution">
    <text evidence="3">The sequence shown here is derived from an EMBL/GenBank/DDBJ whole genome shotgun (WGS) entry which is preliminary data.</text>
</comment>
<feature type="transmembrane region" description="Helical" evidence="2">
    <location>
        <begin position="147"/>
        <end position="165"/>
    </location>
</feature>
<organism evidence="3 4">
    <name type="scientific">Phtheirospermum japonicum</name>
    <dbReference type="NCBI Taxonomy" id="374723"/>
    <lineage>
        <taxon>Eukaryota</taxon>
        <taxon>Viridiplantae</taxon>
        <taxon>Streptophyta</taxon>
        <taxon>Embryophyta</taxon>
        <taxon>Tracheophyta</taxon>
        <taxon>Spermatophyta</taxon>
        <taxon>Magnoliopsida</taxon>
        <taxon>eudicotyledons</taxon>
        <taxon>Gunneridae</taxon>
        <taxon>Pentapetalae</taxon>
        <taxon>asterids</taxon>
        <taxon>lamiids</taxon>
        <taxon>Lamiales</taxon>
        <taxon>Orobanchaceae</taxon>
        <taxon>Orobanchaceae incertae sedis</taxon>
        <taxon>Phtheirospermum</taxon>
    </lineage>
</organism>
<reference evidence="3" key="1">
    <citation type="submission" date="2020-07" db="EMBL/GenBank/DDBJ databases">
        <title>Ethylene signaling mediates host invasion by parasitic plants.</title>
        <authorList>
            <person name="Yoshida S."/>
        </authorList>
    </citation>
    <scope>NUCLEOTIDE SEQUENCE</scope>
    <source>
        <strain evidence="3">Okayama</strain>
    </source>
</reference>
<feature type="transmembrane region" description="Helical" evidence="2">
    <location>
        <begin position="28"/>
        <end position="53"/>
    </location>
</feature>
<evidence type="ECO:0000256" key="1">
    <source>
        <dbReference type="ARBA" id="ARBA00010199"/>
    </source>
</evidence>
<comment type="similarity">
    <text evidence="1">Belongs to the multi antimicrobial extrusion (MATE) (TC 2.A.66.1) family.</text>
</comment>
<dbReference type="GO" id="GO:0015297">
    <property type="term" value="F:antiporter activity"/>
    <property type="evidence" value="ECO:0007669"/>
    <property type="project" value="InterPro"/>
</dbReference>
<dbReference type="Proteomes" id="UP000653305">
    <property type="component" value="Unassembled WGS sequence"/>
</dbReference>